<dbReference type="PANTHER" id="PTHR33695">
    <property type="entry name" value="LIPOPROTEIN SIGNAL PEPTIDASE"/>
    <property type="match status" value="1"/>
</dbReference>
<comment type="function">
    <text evidence="9 10">This protein specifically catalyzes the removal of signal peptides from prolipoproteins.</text>
</comment>
<evidence type="ECO:0000313" key="13">
    <source>
        <dbReference type="Proteomes" id="UP000191240"/>
    </source>
</evidence>
<dbReference type="InterPro" id="IPR001872">
    <property type="entry name" value="Peptidase_A8"/>
</dbReference>
<keyword evidence="4 9" id="KW-0812">Transmembrane</keyword>
<keyword evidence="5 9" id="KW-0064">Aspartyl protease</keyword>
<feature type="transmembrane region" description="Helical" evidence="9">
    <location>
        <begin position="84"/>
        <end position="101"/>
    </location>
</feature>
<feature type="transmembrane region" description="Helical" evidence="9">
    <location>
        <begin position="58"/>
        <end position="75"/>
    </location>
</feature>
<evidence type="ECO:0000256" key="1">
    <source>
        <dbReference type="ARBA" id="ARBA00006139"/>
    </source>
</evidence>
<feature type="transmembrane region" description="Helical" evidence="9">
    <location>
        <begin position="121"/>
        <end position="140"/>
    </location>
</feature>
<dbReference type="PANTHER" id="PTHR33695:SF1">
    <property type="entry name" value="LIPOPROTEIN SIGNAL PEPTIDASE"/>
    <property type="match status" value="1"/>
</dbReference>
<sequence>MIPVGLGLIVFIIDQLVKSYVTAYMELGQSIPVIKDYFYITYVLNPGAAFGMFANQRMMFIIVAVVLCAVVFYFRKQLARESMMMKYGVSLLAGGAVGNLYDRLQSGLVVDFFDFRVWPVFNIADIAICVGAALIVMDIFSRRKENDTDLQG</sequence>
<dbReference type="EMBL" id="FQYW01000012">
    <property type="protein sequence ID" value="SHI76574.1"/>
    <property type="molecule type" value="Genomic_DNA"/>
</dbReference>
<evidence type="ECO:0000256" key="10">
    <source>
        <dbReference type="RuleBase" id="RU000594"/>
    </source>
</evidence>
<comment type="similarity">
    <text evidence="1 9 11">Belongs to the peptidase A8 family.</text>
</comment>
<proteinExistence type="inferred from homology"/>
<name>A0A1M6DTL0_9FIRM</name>
<dbReference type="Proteomes" id="UP000191240">
    <property type="component" value="Unassembled WGS sequence"/>
</dbReference>
<reference evidence="12 13" key="1">
    <citation type="submission" date="2016-11" db="EMBL/GenBank/DDBJ databases">
        <authorList>
            <person name="Jaros S."/>
            <person name="Januszkiewicz K."/>
            <person name="Wedrychowicz H."/>
        </authorList>
    </citation>
    <scope>NUCLEOTIDE SEQUENCE [LARGE SCALE GENOMIC DNA]</scope>
    <source>
        <strain evidence="12 13">DSM 3074</strain>
    </source>
</reference>
<protein>
    <recommendedName>
        <fullName evidence="9">Lipoprotein signal peptidase</fullName>
        <ecNumber evidence="9">3.4.23.36</ecNumber>
    </recommendedName>
    <alternativeName>
        <fullName evidence="9">Prolipoprotein signal peptidase</fullName>
    </alternativeName>
    <alternativeName>
        <fullName evidence="9">Signal peptidase II</fullName>
        <shortName evidence="9">SPase II</shortName>
    </alternativeName>
</protein>
<dbReference type="PROSITE" id="PS00855">
    <property type="entry name" value="SPASE_II"/>
    <property type="match status" value="1"/>
</dbReference>
<evidence type="ECO:0000256" key="4">
    <source>
        <dbReference type="ARBA" id="ARBA00022692"/>
    </source>
</evidence>
<evidence type="ECO:0000256" key="9">
    <source>
        <dbReference type="HAMAP-Rule" id="MF_00161"/>
    </source>
</evidence>
<comment type="catalytic activity">
    <reaction evidence="9 10">
        <text>Release of signal peptides from bacterial membrane prolipoproteins. Hydrolyzes -Xaa-Yaa-Zaa-|-(S,diacylglyceryl)Cys-, in which Xaa is hydrophobic (preferably Leu), and Yaa (Ala or Ser) and Zaa (Gly or Ala) have small, neutral side chains.</text>
        <dbReference type="EC" id="3.4.23.36"/>
    </reaction>
</comment>
<comment type="caution">
    <text evidence="9">Lacks conserved residue(s) required for the propagation of feature annotation.</text>
</comment>
<keyword evidence="3 9" id="KW-0645">Protease</keyword>
<evidence type="ECO:0000313" key="12">
    <source>
        <dbReference type="EMBL" id="SHI76574.1"/>
    </source>
</evidence>
<keyword evidence="8 9" id="KW-0472">Membrane</keyword>
<gene>
    <name evidence="9" type="primary">lspA</name>
    <name evidence="12" type="ORF">SAMN02745671_01612</name>
</gene>
<dbReference type="Pfam" id="PF01252">
    <property type="entry name" value="Peptidase_A8"/>
    <property type="match status" value="1"/>
</dbReference>
<evidence type="ECO:0000256" key="7">
    <source>
        <dbReference type="ARBA" id="ARBA00022989"/>
    </source>
</evidence>
<keyword evidence="2 9" id="KW-1003">Cell membrane</keyword>
<dbReference type="AlphaFoldDB" id="A0A1M6DTL0"/>
<dbReference type="GO" id="GO:0005886">
    <property type="term" value="C:plasma membrane"/>
    <property type="evidence" value="ECO:0007669"/>
    <property type="project" value="UniProtKB-SubCell"/>
</dbReference>
<keyword evidence="7 9" id="KW-1133">Transmembrane helix</keyword>
<organism evidence="12 13">
    <name type="scientific">Anaerovibrio lipolyticus DSM 3074</name>
    <dbReference type="NCBI Taxonomy" id="1120997"/>
    <lineage>
        <taxon>Bacteria</taxon>
        <taxon>Bacillati</taxon>
        <taxon>Bacillota</taxon>
        <taxon>Negativicutes</taxon>
        <taxon>Selenomonadales</taxon>
        <taxon>Selenomonadaceae</taxon>
        <taxon>Anaerovibrio</taxon>
    </lineage>
</organism>
<comment type="pathway">
    <text evidence="9">Protein modification; lipoprotein biosynthesis (signal peptide cleavage).</text>
</comment>
<evidence type="ECO:0000256" key="11">
    <source>
        <dbReference type="RuleBase" id="RU004181"/>
    </source>
</evidence>
<evidence type="ECO:0000256" key="6">
    <source>
        <dbReference type="ARBA" id="ARBA00022801"/>
    </source>
</evidence>
<accession>A0A1M6DTL0</accession>
<dbReference type="NCBIfam" id="TIGR00077">
    <property type="entry name" value="lspA"/>
    <property type="match status" value="1"/>
</dbReference>
<feature type="active site" evidence="9">
    <location>
        <position position="125"/>
    </location>
</feature>
<dbReference type="UniPathway" id="UPA00665"/>
<feature type="active site" evidence="9">
    <location>
        <position position="111"/>
    </location>
</feature>
<dbReference type="EC" id="3.4.23.36" evidence="9"/>
<evidence type="ECO:0000256" key="5">
    <source>
        <dbReference type="ARBA" id="ARBA00022750"/>
    </source>
</evidence>
<dbReference type="HAMAP" id="MF_00161">
    <property type="entry name" value="LspA"/>
    <property type="match status" value="1"/>
</dbReference>
<evidence type="ECO:0000256" key="2">
    <source>
        <dbReference type="ARBA" id="ARBA00022475"/>
    </source>
</evidence>
<dbReference type="GO" id="GO:0004190">
    <property type="term" value="F:aspartic-type endopeptidase activity"/>
    <property type="evidence" value="ECO:0007669"/>
    <property type="project" value="UniProtKB-UniRule"/>
</dbReference>
<dbReference type="PRINTS" id="PR00781">
    <property type="entry name" value="LIPOSIGPTASE"/>
</dbReference>
<keyword evidence="6 9" id="KW-0378">Hydrolase</keyword>
<evidence type="ECO:0000256" key="3">
    <source>
        <dbReference type="ARBA" id="ARBA00022670"/>
    </source>
</evidence>
<comment type="subcellular location">
    <subcellularLocation>
        <location evidence="9">Cell membrane</location>
        <topology evidence="9">Multi-pass membrane protein</topology>
    </subcellularLocation>
</comment>
<dbReference type="GO" id="GO:0006508">
    <property type="term" value="P:proteolysis"/>
    <property type="evidence" value="ECO:0007669"/>
    <property type="project" value="UniProtKB-KW"/>
</dbReference>
<evidence type="ECO:0000256" key="8">
    <source>
        <dbReference type="ARBA" id="ARBA00023136"/>
    </source>
</evidence>